<dbReference type="GO" id="GO:0050660">
    <property type="term" value="F:flavin adenine dinucleotide binding"/>
    <property type="evidence" value="ECO:0007669"/>
    <property type="project" value="InterPro"/>
</dbReference>
<dbReference type="GO" id="GO:0016491">
    <property type="term" value="F:oxidoreductase activity"/>
    <property type="evidence" value="ECO:0007669"/>
    <property type="project" value="UniProtKB-KW"/>
</dbReference>
<evidence type="ECO:0000313" key="6">
    <source>
        <dbReference type="EMBL" id="PSN83101.1"/>
    </source>
</evidence>
<reference evidence="6 7" key="1">
    <citation type="submission" date="2017-04" db="EMBL/GenBank/DDBJ databases">
        <title>Novel microbial lineages endemic to geothermal iron-oxide mats fill important gaps in the evolutionary history of Archaea.</title>
        <authorList>
            <person name="Jay Z.J."/>
            <person name="Beam J.P."/>
            <person name="Dlakic M."/>
            <person name="Rusch D.B."/>
            <person name="Kozubal M.A."/>
            <person name="Inskeep W.P."/>
        </authorList>
    </citation>
    <scope>NUCLEOTIDE SEQUENCE [LARGE SCALE GENOMIC DNA]</scope>
    <source>
        <strain evidence="6">BE_D</strain>
    </source>
</reference>
<comment type="caution">
    <text evidence="6">The sequence shown here is derived from an EMBL/GenBank/DDBJ whole genome shotgun (WGS) entry which is preliminary data.</text>
</comment>
<evidence type="ECO:0000256" key="1">
    <source>
        <dbReference type="ARBA" id="ARBA00001974"/>
    </source>
</evidence>
<evidence type="ECO:0000313" key="7">
    <source>
        <dbReference type="Proteomes" id="UP000240569"/>
    </source>
</evidence>
<evidence type="ECO:0000256" key="3">
    <source>
        <dbReference type="ARBA" id="ARBA00022630"/>
    </source>
</evidence>
<dbReference type="Gene3D" id="3.40.462.20">
    <property type="match status" value="1"/>
</dbReference>
<dbReference type="PANTHER" id="PTHR42973">
    <property type="entry name" value="BINDING OXIDOREDUCTASE, PUTATIVE (AFU_ORTHOLOGUE AFUA_1G17690)-RELATED"/>
    <property type="match status" value="1"/>
</dbReference>
<dbReference type="SUPFAM" id="SSF56176">
    <property type="entry name" value="FAD-binding/transporter-associated domain-like"/>
    <property type="match status" value="1"/>
</dbReference>
<name>A0A2R6A9J9_9ARCH</name>
<evidence type="ECO:0000256" key="4">
    <source>
        <dbReference type="ARBA" id="ARBA00022827"/>
    </source>
</evidence>
<dbReference type="InterPro" id="IPR050416">
    <property type="entry name" value="FAD-linked_Oxidoreductase"/>
</dbReference>
<evidence type="ECO:0008006" key="8">
    <source>
        <dbReference type="Google" id="ProtNLM"/>
    </source>
</evidence>
<evidence type="ECO:0000256" key="5">
    <source>
        <dbReference type="ARBA" id="ARBA00023002"/>
    </source>
</evidence>
<gene>
    <name evidence="6" type="ORF">B9Q02_10910</name>
</gene>
<dbReference type="Proteomes" id="UP000240569">
    <property type="component" value="Unassembled WGS sequence"/>
</dbReference>
<protein>
    <recommendedName>
        <fullName evidence="8">FAD-binding PCMH-type domain-containing protein</fullName>
    </recommendedName>
</protein>
<dbReference type="InterPro" id="IPR036318">
    <property type="entry name" value="FAD-bd_PCMH-like_sf"/>
</dbReference>
<dbReference type="PANTHER" id="PTHR42973:SF39">
    <property type="entry name" value="FAD-BINDING PCMH-TYPE DOMAIN-CONTAINING PROTEIN"/>
    <property type="match status" value="1"/>
</dbReference>
<dbReference type="AlphaFoldDB" id="A0A2R6A9J9"/>
<dbReference type="EMBL" id="NEXD01000116">
    <property type="protein sequence ID" value="PSN83101.1"/>
    <property type="molecule type" value="Genomic_DNA"/>
</dbReference>
<keyword evidence="4" id="KW-0274">FAD</keyword>
<keyword evidence="5" id="KW-0560">Oxidoreductase</keyword>
<sequence length="324" mass="36384">LAGFTLGGGIGWLSRKHGLACDNLFEAQVVTSEGEVLFANKDENTDLFWALCGGVHGLGVVTSFGFRLHRVGPTVYGGMLIYQGDSFHTVVPEAIKLMEKSPDELFLPIVLSTAPPAPFLPREMHGNKMIVIVGGYMGDPKQGEQVVLPFKHLDKFKVDMMAPIPYLSLQSLPNEFNPPGIHNYWKNHYISNLTPEVLDNVYKYWYDSPSPLTEVHLKYLGDALKKAGSDGAFSHRDARFNLNIVSKWIDPSQTQSNVAWTKRFFESMEPYSSGHYINYLGELSNELLAASYENPKYRRLQEIRAKYDPQGLFTSLKQGFVTRA</sequence>
<organism evidence="6 7">
    <name type="scientific">Candidatus Marsarchaeota G1 archaeon BE_D</name>
    <dbReference type="NCBI Taxonomy" id="1978156"/>
    <lineage>
        <taxon>Archaea</taxon>
        <taxon>Candidatus Marsarchaeota</taxon>
        <taxon>Candidatus Marsarchaeota group 1</taxon>
    </lineage>
</organism>
<proteinExistence type="inferred from homology"/>
<dbReference type="InterPro" id="IPR016169">
    <property type="entry name" value="FAD-bd_PCMH_sub2"/>
</dbReference>
<dbReference type="Gene3D" id="3.30.465.10">
    <property type="match status" value="1"/>
</dbReference>
<evidence type="ECO:0000256" key="2">
    <source>
        <dbReference type="ARBA" id="ARBA00005466"/>
    </source>
</evidence>
<comment type="cofactor">
    <cofactor evidence="1">
        <name>FAD</name>
        <dbReference type="ChEBI" id="CHEBI:57692"/>
    </cofactor>
</comment>
<feature type="non-terminal residue" evidence="6">
    <location>
        <position position="1"/>
    </location>
</feature>
<accession>A0A2R6A9J9</accession>
<comment type="similarity">
    <text evidence="2">Belongs to the oxygen-dependent FAD-linked oxidoreductase family.</text>
</comment>
<keyword evidence="3" id="KW-0285">Flavoprotein</keyword>